<dbReference type="InterPro" id="IPR001647">
    <property type="entry name" value="HTH_TetR"/>
</dbReference>
<dbReference type="EMBL" id="CAIZ01000090">
    <property type="protein sequence ID" value="CCH69593.1"/>
    <property type="molecule type" value="Genomic_DNA"/>
</dbReference>
<evidence type="ECO:0000256" key="3">
    <source>
        <dbReference type="ARBA" id="ARBA00023163"/>
    </source>
</evidence>
<keyword evidence="1" id="KW-0805">Transcription regulation</keyword>
<dbReference type="InterPro" id="IPR009057">
    <property type="entry name" value="Homeodomain-like_sf"/>
</dbReference>
<dbReference type="SUPFAM" id="SSF46689">
    <property type="entry name" value="Homeodomain-like"/>
    <property type="match status" value="1"/>
</dbReference>
<dbReference type="GO" id="GO:0003700">
    <property type="term" value="F:DNA-binding transcription factor activity"/>
    <property type="evidence" value="ECO:0007669"/>
    <property type="project" value="TreeGrafter"/>
</dbReference>
<gene>
    <name evidence="6" type="ORF">BN10_230036</name>
</gene>
<evidence type="ECO:0000313" key="6">
    <source>
        <dbReference type="EMBL" id="CCH69593.1"/>
    </source>
</evidence>
<feature type="DNA-binding region" description="H-T-H motif" evidence="4">
    <location>
        <begin position="40"/>
        <end position="59"/>
    </location>
</feature>
<protein>
    <submittedName>
        <fullName evidence="6">Putative Transcriptional regulator, TetR family</fullName>
    </submittedName>
</protein>
<evidence type="ECO:0000259" key="5">
    <source>
        <dbReference type="PROSITE" id="PS50977"/>
    </source>
</evidence>
<dbReference type="eggNOG" id="COG1309">
    <property type="taxonomic scope" value="Bacteria"/>
</dbReference>
<evidence type="ECO:0000256" key="1">
    <source>
        <dbReference type="ARBA" id="ARBA00023015"/>
    </source>
</evidence>
<dbReference type="Gene3D" id="1.10.10.60">
    <property type="entry name" value="Homeodomain-like"/>
    <property type="match status" value="1"/>
</dbReference>
<dbReference type="Gene3D" id="1.10.357.10">
    <property type="entry name" value="Tetracycline Repressor, domain 2"/>
    <property type="match status" value="1"/>
</dbReference>
<evidence type="ECO:0000313" key="7">
    <source>
        <dbReference type="Proteomes" id="UP000013167"/>
    </source>
</evidence>
<proteinExistence type="predicted"/>
<organism evidence="6 7">
    <name type="scientific">Phycicoccus elongatus Lp2</name>
    <dbReference type="NCBI Taxonomy" id="1193181"/>
    <lineage>
        <taxon>Bacteria</taxon>
        <taxon>Bacillati</taxon>
        <taxon>Actinomycetota</taxon>
        <taxon>Actinomycetes</taxon>
        <taxon>Micrococcales</taxon>
        <taxon>Intrasporangiaceae</taxon>
        <taxon>Phycicoccus</taxon>
    </lineage>
</organism>
<sequence>MTTVITLDEGLRARKKRETRHALHRAAIELLHEGDFCDVTIEAIAARAGVSPRTFFNYFPAKEAALSGTDPDMVARAREFMLARPATEDTVTAVRGATLERLRELVVDAELWQMRRAVSQRHPEFAAGLVGANALAEKAIAQAACERLGADPLTDVTPMATAYAALGAIRAALQQHVSAGFAGSIEERIDAALAAVGLWPRP</sequence>
<name>N0DYL4_9MICO</name>
<reference evidence="6 7" key="1">
    <citation type="journal article" date="2013" name="ISME J.">
        <title>A metabolic model for members of the genus Tetrasphaera involved in enhanced biological phosphorus removal.</title>
        <authorList>
            <person name="Kristiansen R."/>
            <person name="Nguyen H.T.T."/>
            <person name="Saunders A.M."/>
            <person name="Nielsen J.L."/>
            <person name="Wimmer R."/>
            <person name="Le V.Q."/>
            <person name="McIlroy S.J."/>
            <person name="Petrovski S."/>
            <person name="Seviour R.J."/>
            <person name="Calteau A."/>
            <person name="Nielsen K.L."/>
            <person name="Nielsen P.H."/>
        </authorList>
    </citation>
    <scope>NUCLEOTIDE SEQUENCE [LARGE SCALE GENOMIC DNA]</scope>
    <source>
        <strain evidence="6 7">Lp2</strain>
    </source>
</reference>
<feature type="domain" description="HTH tetR-type" evidence="5">
    <location>
        <begin position="17"/>
        <end position="77"/>
    </location>
</feature>
<keyword evidence="2 4" id="KW-0238">DNA-binding</keyword>
<keyword evidence="3" id="KW-0804">Transcription</keyword>
<dbReference type="Pfam" id="PF17754">
    <property type="entry name" value="TetR_C_14"/>
    <property type="match status" value="1"/>
</dbReference>
<comment type="caution">
    <text evidence="6">The sequence shown here is derived from an EMBL/GenBank/DDBJ whole genome shotgun (WGS) entry which is preliminary data.</text>
</comment>
<dbReference type="InterPro" id="IPR041347">
    <property type="entry name" value="MftR_C"/>
</dbReference>
<dbReference type="PANTHER" id="PTHR30055:SF238">
    <property type="entry name" value="MYCOFACTOCIN BIOSYNTHESIS TRANSCRIPTIONAL REGULATOR MFTR-RELATED"/>
    <property type="match status" value="1"/>
</dbReference>
<dbReference type="GO" id="GO:0000976">
    <property type="term" value="F:transcription cis-regulatory region binding"/>
    <property type="evidence" value="ECO:0007669"/>
    <property type="project" value="TreeGrafter"/>
</dbReference>
<dbReference type="PROSITE" id="PS50977">
    <property type="entry name" value="HTH_TETR_2"/>
    <property type="match status" value="1"/>
</dbReference>
<dbReference type="AlphaFoldDB" id="N0DYL4"/>
<dbReference type="HOGENOM" id="CLU_069356_2_3_11"/>
<evidence type="ECO:0000256" key="2">
    <source>
        <dbReference type="ARBA" id="ARBA00023125"/>
    </source>
</evidence>
<evidence type="ECO:0000256" key="4">
    <source>
        <dbReference type="PROSITE-ProRule" id="PRU00335"/>
    </source>
</evidence>
<dbReference type="InterPro" id="IPR050109">
    <property type="entry name" value="HTH-type_TetR-like_transc_reg"/>
</dbReference>
<dbReference type="Proteomes" id="UP000013167">
    <property type="component" value="Unassembled WGS sequence"/>
</dbReference>
<keyword evidence="7" id="KW-1185">Reference proteome</keyword>
<dbReference type="Pfam" id="PF00440">
    <property type="entry name" value="TetR_N"/>
    <property type="match status" value="1"/>
</dbReference>
<accession>N0DYL4</accession>
<dbReference type="PANTHER" id="PTHR30055">
    <property type="entry name" value="HTH-TYPE TRANSCRIPTIONAL REGULATOR RUTR"/>
    <property type="match status" value="1"/>
</dbReference>
<dbReference type="STRING" id="1193181.BN10_230036"/>
<dbReference type="RefSeq" id="WP_010849503.1">
    <property type="nucleotide sequence ID" value="NZ_HF570956.1"/>
</dbReference>
<dbReference type="OrthoDB" id="8688418at2"/>